<sequence length="410" mass="47624">MDFLPHALVDHIVDFLPLSDVKTIIKATRYLLDVKVLFQEQGDCDGYDDDDDDEYQYEYEYENKYDEMDGALPKRPRLENERKNAILVQMYIEKRLFGGTRPIAEWDFKNWRHARLGKVKFYACWPRADDSAIPTAYPQVDSEEVVRVISLPVASKDEARQPSSLSFSYLCPYQLDSALNMANSVQKTFSALEWNTCWNGSGGKVGDFLYSYLDGEVFLEELRIYIKDVWELEDGPERIIALFKRKNSFKLDVNLDTISPSERDGIITHWKESSGVYRGYKEICLGEYSTASCEMSAHGYFVHRSKRSSLHITDSELYLMIVKFEPWHEPVSLEWIDSKWRKGEGLYVHRGKRKMKLLMNDEEWRKFIEKYGTVEELKNGPSIDHPSNFATLEISRGPETLVICEAKVGN</sequence>
<protein>
    <submittedName>
        <fullName evidence="1">Uncharacterized protein</fullName>
    </submittedName>
</protein>
<dbReference type="EMBL" id="JAUCMV010000003">
    <property type="protein sequence ID" value="KAK0408297.1"/>
    <property type="molecule type" value="Genomic_DNA"/>
</dbReference>
<comment type="caution">
    <text evidence="1">The sequence shown here is derived from an EMBL/GenBank/DDBJ whole genome shotgun (WGS) entry which is preliminary data.</text>
</comment>
<accession>A0AA39HP60</accession>
<keyword evidence="2" id="KW-1185">Reference proteome</keyword>
<name>A0AA39HP60_9BILA</name>
<gene>
    <name evidence="1" type="ORF">QR680_003876</name>
</gene>
<dbReference type="AlphaFoldDB" id="A0AA39HP60"/>
<evidence type="ECO:0000313" key="2">
    <source>
        <dbReference type="Proteomes" id="UP001175271"/>
    </source>
</evidence>
<reference evidence="1" key="1">
    <citation type="submission" date="2023-06" db="EMBL/GenBank/DDBJ databases">
        <title>Genomic analysis of the entomopathogenic nematode Steinernema hermaphroditum.</title>
        <authorList>
            <person name="Schwarz E.M."/>
            <person name="Heppert J.K."/>
            <person name="Baniya A."/>
            <person name="Schwartz H.T."/>
            <person name="Tan C.-H."/>
            <person name="Antoshechkin I."/>
            <person name="Sternberg P.W."/>
            <person name="Goodrich-Blair H."/>
            <person name="Dillman A.R."/>
        </authorList>
    </citation>
    <scope>NUCLEOTIDE SEQUENCE</scope>
    <source>
        <strain evidence="1">PS9179</strain>
        <tissue evidence="1">Whole animal</tissue>
    </source>
</reference>
<proteinExistence type="predicted"/>
<dbReference type="Proteomes" id="UP001175271">
    <property type="component" value="Unassembled WGS sequence"/>
</dbReference>
<evidence type="ECO:0000313" key="1">
    <source>
        <dbReference type="EMBL" id="KAK0408297.1"/>
    </source>
</evidence>
<organism evidence="1 2">
    <name type="scientific">Steinernema hermaphroditum</name>
    <dbReference type="NCBI Taxonomy" id="289476"/>
    <lineage>
        <taxon>Eukaryota</taxon>
        <taxon>Metazoa</taxon>
        <taxon>Ecdysozoa</taxon>
        <taxon>Nematoda</taxon>
        <taxon>Chromadorea</taxon>
        <taxon>Rhabditida</taxon>
        <taxon>Tylenchina</taxon>
        <taxon>Panagrolaimomorpha</taxon>
        <taxon>Strongyloidoidea</taxon>
        <taxon>Steinernematidae</taxon>
        <taxon>Steinernema</taxon>
    </lineage>
</organism>